<keyword evidence="3" id="KW-1185">Reference proteome</keyword>
<feature type="region of interest" description="Disordered" evidence="1">
    <location>
        <begin position="1"/>
        <end position="35"/>
    </location>
</feature>
<dbReference type="EMBL" id="MH617154">
    <property type="protein sequence ID" value="AXH75436.1"/>
    <property type="molecule type" value="Genomic_DNA"/>
</dbReference>
<evidence type="ECO:0000256" key="1">
    <source>
        <dbReference type="SAM" id="MobiDB-lite"/>
    </source>
</evidence>
<evidence type="ECO:0000313" key="2">
    <source>
        <dbReference type="EMBL" id="AXH75436.1"/>
    </source>
</evidence>
<dbReference type="Proteomes" id="UP000277039">
    <property type="component" value="Segment"/>
</dbReference>
<evidence type="ECO:0000313" key="3">
    <source>
        <dbReference type="Proteomes" id="UP000277039"/>
    </source>
</evidence>
<organism evidence="2 3">
    <name type="scientific">Circoviridae sp</name>
    <dbReference type="NCBI Taxonomy" id="1954248"/>
    <lineage>
        <taxon>Viruses</taxon>
        <taxon>Monodnaviria</taxon>
        <taxon>Shotokuvirae</taxon>
        <taxon>Cressdnaviricota</taxon>
        <taxon>Arfiviricetes</taxon>
        <taxon>Rohanvirales</taxon>
        <taxon>Nenyaviridae</taxon>
        <taxon>Galvornvirus</taxon>
        <taxon>Galvornvirus isengard</taxon>
    </lineage>
</organism>
<feature type="compositionally biased region" description="Polar residues" evidence="1">
    <location>
        <begin position="7"/>
        <end position="22"/>
    </location>
</feature>
<name>A0A345MVN6_9VIRU</name>
<proteinExistence type="predicted"/>
<accession>A0A345MVN6</accession>
<sequence>MLPSDPVQITSESDQYNTSGPSDNAPPDDEEDFDFSCYPDLDTPLYLVPQADQNHISVFSPETLRETPLSNFQPEQLQFQNLMDLHKFCYSFPMDLSQYWIVLPATHVRYLRRHYYKKDPPGSFPLYISKLPQ</sequence>
<reference evidence="2 3" key="1">
    <citation type="submission" date="2018-07" db="EMBL/GenBank/DDBJ databases">
        <title>Uncovering a Universe of Circular DNA Viruses in Animal Metagenomes.</title>
        <authorList>
            <person name="Tisza M."/>
            <person name="Buck C."/>
            <person name="Pastrana D."/>
            <person name="Welch N."/>
            <person name="Peretti A."/>
        </authorList>
    </citation>
    <scope>NUCLEOTIDE SEQUENCE [LARGE SCALE GENOMIC DNA]</scope>
    <source>
        <strain evidence="2">Ctcd13</strain>
    </source>
</reference>
<protein>
    <submittedName>
        <fullName evidence="2">Uncharacterized protein</fullName>
    </submittedName>
</protein>